<evidence type="ECO:0000259" key="5">
    <source>
        <dbReference type="Pfam" id="PF22780"/>
    </source>
</evidence>
<sequence length="422" mass="46207">MNRRKTGIVGGGASGLMAAVAAAERGGEEIFVLEKKERIGKKILATGNGRCNLTNLSFEMDRLEEYYHGASARQLRTLFSCFSPKDTLSLFRKMGMLTVSREGYVYPLSGQASTVLDTLRFRLERKGVWTRTECGISGIEPLKRGGFLVSCGDEKQRFDRLILACGSPAGLKNGDGMDGYRLAASLGHTVIPPQPALTALRCDGNFWKGLAGVRCNASIRLFVGKASGSGGLSEYEEEGELQLTDYGISGIPVFQLSRHASRALAEGKRVSARIDFLPAFTGSKEEYGRFVKERIDAFCRCPMEMLFCGLVNKKIILTLLKQNDLRPQDAVEQKNEQAILRVFGQLRAFSVQVKEANPFPLAQVCSGGVPLCEVTERMESRKHPGLYFAGELLDVDGRCGGYNLQWAWTSGYLAGRGQEGPA</sequence>
<dbReference type="InterPro" id="IPR055178">
    <property type="entry name" value="RsdA/BaiN/AoA(So)-like_dom"/>
</dbReference>
<accession>A0A9D2QYY1</accession>
<dbReference type="Gene3D" id="1.10.8.260">
    <property type="entry name" value="HI0933 insert domain-like"/>
    <property type="match status" value="1"/>
</dbReference>
<keyword evidence="2" id="KW-0285">Flavoprotein</keyword>
<dbReference type="AlphaFoldDB" id="A0A9D2QYY1"/>
<comment type="cofactor">
    <cofactor evidence="1">
        <name>FAD</name>
        <dbReference type="ChEBI" id="CHEBI:57692"/>
    </cofactor>
</comment>
<reference evidence="6" key="2">
    <citation type="submission" date="2021-04" db="EMBL/GenBank/DDBJ databases">
        <authorList>
            <person name="Gilroy R."/>
        </authorList>
    </citation>
    <scope>NUCLEOTIDE SEQUENCE</scope>
    <source>
        <strain evidence="6">ChiHjej8B7-25341</strain>
    </source>
</reference>
<dbReference type="InterPro" id="IPR004792">
    <property type="entry name" value="BaiN-like"/>
</dbReference>
<proteinExistence type="predicted"/>
<feature type="domain" description="RsdA/BaiN/AoA(So)-like Rossmann fold-like" evidence="4">
    <location>
        <begin position="7"/>
        <end position="416"/>
    </location>
</feature>
<dbReference type="Gene3D" id="3.50.50.60">
    <property type="entry name" value="FAD/NAD(P)-binding domain"/>
    <property type="match status" value="1"/>
</dbReference>
<name>A0A9D2QYY1_9FIRM</name>
<evidence type="ECO:0000313" key="6">
    <source>
        <dbReference type="EMBL" id="HJD32329.1"/>
    </source>
</evidence>
<dbReference type="InterPro" id="IPR023166">
    <property type="entry name" value="BaiN-like_dom_sf"/>
</dbReference>
<evidence type="ECO:0000256" key="2">
    <source>
        <dbReference type="ARBA" id="ARBA00022630"/>
    </source>
</evidence>
<dbReference type="InterPro" id="IPR057661">
    <property type="entry name" value="RsdA/BaiN/AoA(So)_Rossmann"/>
</dbReference>
<dbReference type="SUPFAM" id="SSF160996">
    <property type="entry name" value="HI0933 insert domain-like"/>
    <property type="match status" value="1"/>
</dbReference>
<dbReference type="Gene3D" id="2.40.30.10">
    <property type="entry name" value="Translation factors"/>
    <property type="match status" value="1"/>
</dbReference>
<protein>
    <submittedName>
        <fullName evidence="6">Aminoacetone oxidase family FAD-binding enzyme</fullName>
    </submittedName>
</protein>
<dbReference type="InterPro" id="IPR036188">
    <property type="entry name" value="FAD/NAD-bd_sf"/>
</dbReference>
<feature type="domain" description="RsdA/BaiN/AoA(So)-like insert" evidence="5">
    <location>
        <begin position="194"/>
        <end position="364"/>
    </location>
</feature>
<evidence type="ECO:0000256" key="1">
    <source>
        <dbReference type="ARBA" id="ARBA00001974"/>
    </source>
</evidence>
<evidence type="ECO:0000259" key="4">
    <source>
        <dbReference type="Pfam" id="PF03486"/>
    </source>
</evidence>
<dbReference type="NCBIfam" id="TIGR00275">
    <property type="entry name" value="aminoacetone oxidase family FAD-binding enzyme"/>
    <property type="match status" value="1"/>
</dbReference>
<dbReference type="EMBL" id="DWUW01000295">
    <property type="protein sequence ID" value="HJD32329.1"/>
    <property type="molecule type" value="Genomic_DNA"/>
</dbReference>
<dbReference type="PANTHER" id="PTHR42887:SF2">
    <property type="entry name" value="OS12G0638800 PROTEIN"/>
    <property type="match status" value="1"/>
</dbReference>
<evidence type="ECO:0000256" key="3">
    <source>
        <dbReference type="ARBA" id="ARBA00022827"/>
    </source>
</evidence>
<reference evidence="6" key="1">
    <citation type="journal article" date="2021" name="PeerJ">
        <title>Extensive microbial diversity within the chicken gut microbiome revealed by metagenomics and culture.</title>
        <authorList>
            <person name="Gilroy R."/>
            <person name="Ravi A."/>
            <person name="Getino M."/>
            <person name="Pursley I."/>
            <person name="Horton D.L."/>
            <person name="Alikhan N.F."/>
            <person name="Baker D."/>
            <person name="Gharbi K."/>
            <person name="Hall N."/>
            <person name="Watson M."/>
            <person name="Adriaenssens E.M."/>
            <person name="Foster-Nyarko E."/>
            <person name="Jarju S."/>
            <person name="Secka A."/>
            <person name="Antonio M."/>
            <person name="Oren A."/>
            <person name="Chaudhuri R.R."/>
            <person name="La Ragione R."/>
            <person name="Hildebrand F."/>
            <person name="Pallen M.J."/>
        </authorList>
    </citation>
    <scope>NUCLEOTIDE SEQUENCE</scope>
    <source>
        <strain evidence="6">ChiHjej8B7-25341</strain>
    </source>
</reference>
<dbReference type="Pfam" id="PF22780">
    <property type="entry name" value="HI0933_like_1st"/>
    <property type="match status" value="1"/>
</dbReference>
<gene>
    <name evidence="6" type="ORF">H9912_10370</name>
</gene>
<dbReference type="PANTHER" id="PTHR42887">
    <property type="entry name" value="OS12G0638800 PROTEIN"/>
    <property type="match status" value="1"/>
</dbReference>
<comment type="caution">
    <text evidence="6">The sequence shown here is derived from an EMBL/GenBank/DDBJ whole genome shotgun (WGS) entry which is preliminary data.</text>
</comment>
<organism evidence="6 7">
    <name type="scientific">Candidatus Eisenbergiella stercorigallinarum</name>
    <dbReference type="NCBI Taxonomy" id="2838557"/>
    <lineage>
        <taxon>Bacteria</taxon>
        <taxon>Bacillati</taxon>
        <taxon>Bacillota</taxon>
        <taxon>Clostridia</taxon>
        <taxon>Lachnospirales</taxon>
        <taxon>Lachnospiraceae</taxon>
        <taxon>Eisenbergiella</taxon>
    </lineage>
</organism>
<dbReference type="Proteomes" id="UP000823851">
    <property type="component" value="Unassembled WGS sequence"/>
</dbReference>
<dbReference type="SUPFAM" id="SSF51905">
    <property type="entry name" value="FAD/NAD(P)-binding domain"/>
    <property type="match status" value="1"/>
</dbReference>
<keyword evidence="3" id="KW-0274">FAD</keyword>
<dbReference type="Pfam" id="PF03486">
    <property type="entry name" value="HI0933_like"/>
    <property type="match status" value="1"/>
</dbReference>
<evidence type="ECO:0000313" key="7">
    <source>
        <dbReference type="Proteomes" id="UP000823851"/>
    </source>
</evidence>